<dbReference type="GO" id="GO:0070681">
    <property type="term" value="P:glutaminyl-tRNAGln biosynthesis via transamidation"/>
    <property type="evidence" value="ECO:0007669"/>
    <property type="project" value="UniProtKB-UniRule"/>
</dbReference>
<evidence type="ECO:0000256" key="1">
    <source>
        <dbReference type="ARBA" id="ARBA00008069"/>
    </source>
</evidence>
<comment type="subcellular location">
    <subcellularLocation>
        <location evidence="7">Mitochondrion</location>
    </subcellularLocation>
</comment>
<gene>
    <name evidence="10" type="ORF">PROQFM164_S03g001650</name>
</gene>
<dbReference type="HAMAP" id="MF_00120">
    <property type="entry name" value="GatA"/>
    <property type="match status" value="1"/>
</dbReference>
<dbReference type="EMBL" id="HG792017">
    <property type="protein sequence ID" value="CDM34923.1"/>
    <property type="molecule type" value="Genomic_DNA"/>
</dbReference>
<comment type="function">
    <text evidence="7">Allows the formation of correctly charged Gln-tRNA(Gln) through the transamidation of misacylated Glu-tRNA(Gln) in the mitochondria. The reaction takes place in the presence of glutamine and ATP through an activated gamma-phospho-Glu-tRNA(Gln).</text>
</comment>
<dbReference type="PANTHER" id="PTHR11895:SF7">
    <property type="entry name" value="GLUTAMYL-TRNA(GLN) AMIDOTRANSFERASE SUBUNIT A, MITOCHONDRIAL"/>
    <property type="match status" value="1"/>
</dbReference>
<dbReference type="AlphaFoldDB" id="W6QDX3"/>
<dbReference type="GO" id="GO:0032543">
    <property type="term" value="P:mitochondrial translation"/>
    <property type="evidence" value="ECO:0007669"/>
    <property type="project" value="UniProtKB-UniRule"/>
</dbReference>
<feature type="domain" description="Amidase" evidence="9">
    <location>
        <begin position="17"/>
        <end position="487"/>
    </location>
</feature>
<dbReference type="GO" id="GO:0050567">
    <property type="term" value="F:glutaminyl-tRNA synthase (glutamine-hydrolyzing) activity"/>
    <property type="evidence" value="ECO:0007669"/>
    <property type="project" value="UniProtKB-UniRule"/>
</dbReference>
<protein>
    <recommendedName>
        <fullName evidence="7">Glutamyl-tRNA(Gln) amidotransferase subunit A, mitochondrial</fullName>
        <shortName evidence="7">Glu-AdT subunit A</shortName>
        <ecNumber evidence="7">6.3.5.7</ecNumber>
    </recommendedName>
</protein>
<dbReference type="Pfam" id="PF01425">
    <property type="entry name" value="Amidase"/>
    <property type="match status" value="1"/>
</dbReference>
<comment type="similarity">
    <text evidence="1 7">Belongs to the amidase family. GatA subfamily.</text>
</comment>
<feature type="active site" description="Acyl-ester intermediate" evidence="7">
    <location>
        <position position="163"/>
    </location>
</feature>
<dbReference type="SUPFAM" id="SSF75304">
    <property type="entry name" value="Amidase signature (AS) enzymes"/>
    <property type="match status" value="1"/>
</dbReference>
<sequence length="500" mass="53254">MSLLREAERCVANQYTRGLNAFITPLLREGPWLDRVKEADVRKEEGKPKSAVDGRLISIKDNICTRDLPTTCASGILDEYVSPFNATVVDQLEAAGAIVAGKTNMDEFGMGSHSINSHFGPVRNPRQDSSGEDLSAGGSSGGSAASVAGDECYASLGTDTGGSVRLPAAYTGIVGFKPSYGLISRWGVVAYANSLDTVGILGKTTANVRDIFDILNQHDQCDPTSLSIHSRSRIQASLQTPQLASRLTSAPLRIGVPIEYNVSELTSSVRRAWALSLAHLKSQGHTLHSVSLPATKHALSTYYVVGPAEASSNLAKYDGVRYGTRAEGPDGDGKPDGCLFSKTRGEGFGEEVKRRILLGTFTLSADAIDNYFIKAQQLRRLVQQDFDAVFTAKHPLAAQDANKIAGEIDVDVIVCPTAPSSPPRLSDLMSKSIKKSPLDAYVSDVFTVPASLAGLPAISVPVTVSGQNDTELAGIQVIGQYGDDQLVMKVGELLEGRKLD</sequence>
<feature type="active site" description="Charge relay system" evidence="7">
    <location>
        <position position="139"/>
    </location>
</feature>
<evidence type="ECO:0000256" key="8">
    <source>
        <dbReference type="SAM" id="MobiDB-lite"/>
    </source>
</evidence>
<dbReference type="InterPro" id="IPR004412">
    <property type="entry name" value="GatA"/>
</dbReference>
<organism evidence="10 11">
    <name type="scientific">Penicillium roqueforti (strain FM164)</name>
    <dbReference type="NCBI Taxonomy" id="1365484"/>
    <lineage>
        <taxon>Eukaryota</taxon>
        <taxon>Fungi</taxon>
        <taxon>Dikarya</taxon>
        <taxon>Ascomycota</taxon>
        <taxon>Pezizomycotina</taxon>
        <taxon>Eurotiomycetes</taxon>
        <taxon>Eurotiomycetidae</taxon>
        <taxon>Eurotiales</taxon>
        <taxon>Aspergillaceae</taxon>
        <taxon>Penicillium</taxon>
    </lineage>
</organism>
<evidence type="ECO:0000313" key="11">
    <source>
        <dbReference type="Proteomes" id="UP000030686"/>
    </source>
</evidence>
<reference evidence="10" key="1">
    <citation type="journal article" date="2014" name="Nat. Commun.">
        <title>Multiple recent horizontal transfers of a large genomic region in cheese making fungi.</title>
        <authorList>
            <person name="Cheeseman K."/>
            <person name="Ropars J."/>
            <person name="Renault P."/>
            <person name="Dupont J."/>
            <person name="Gouzy J."/>
            <person name="Branca A."/>
            <person name="Abraham A.L."/>
            <person name="Ceppi M."/>
            <person name="Conseiller E."/>
            <person name="Debuchy R."/>
            <person name="Malagnac F."/>
            <person name="Goarin A."/>
            <person name="Silar P."/>
            <person name="Lacoste S."/>
            <person name="Sallet E."/>
            <person name="Bensimon A."/>
            <person name="Giraud T."/>
            <person name="Brygoo Y."/>
        </authorList>
    </citation>
    <scope>NUCLEOTIDE SEQUENCE [LARGE SCALE GENOMIC DNA]</scope>
    <source>
        <strain evidence="10">FM164</strain>
    </source>
</reference>
<feature type="active site" description="Charge relay system" evidence="7">
    <location>
        <position position="60"/>
    </location>
</feature>
<dbReference type="Proteomes" id="UP000030686">
    <property type="component" value="Unassembled WGS sequence"/>
</dbReference>
<dbReference type="InterPro" id="IPR036928">
    <property type="entry name" value="AS_sf"/>
</dbReference>
<dbReference type="STRING" id="1365484.W6QDX3"/>
<keyword evidence="10" id="KW-0808">Transferase</keyword>
<comment type="catalytic activity">
    <reaction evidence="6 7">
        <text>L-glutamyl-tRNA(Gln) + L-glutamine + ATP + H2O = L-glutaminyl-tRNA(Gln) + L-glutamate + ADP + phosphate + H(+)</text>
        <dbReference type="Rhea" id="RHEA:17521"/>
        <dbReference type="Rhea" id="RHEA-COMP:9681"/>
        <dbReference type="Rhea" id="RHEA-COMP:9684"/>
        <dbReference type="ChEBI" id="CHEBI:15377"/>
        <dbReference type="ChEBI" id="CHEBI:15378"/>
        <dbReference type="ChEBI" id="CHEBI:29985"/>
        <dbReference type="ChEBI" id="CHEBI:30616"/>
        <dbReference type="ChEBI" id="CHEBI:43474"/>
        <dbReference type="ChEBI" id="CHEBI:58359"/>
        <dbReference type="ChEBI" id="CHEBI:78520"/>
        <dbReference type="ChEBI" id="CHEBI:78521"/>
        <dbReference type="ChEBI" id="CHEBI:456216"/>
        <dbReference type="EC" id="6.3.5.7"/>
    </reaction>
</comment>
<keyword evidence="4 7" id="KW-0067">ATP-binding</keyword>
<keyword evidence="7" id="KW-0496">Mitochondrion</keyword>
<dbReference type="PROSITE" id="PS00571">
    <property type="entry name" value="AMIDASES"/>
    <property type="match status" value="1"/>
</dbReference>
<feature type="region of interest" description="Disordered" evidence="8">
    <location>
        <begin position="114"/>
        <end position="143"/>
    </location>
</feature>
<evidence type="ECO:0000256" key="7">
    <source>
        <dbReference type="HAMAP-Rule" id="MF_03150"/>
    </source>
</evidence>
<evidence type="ECO:0000256" key="4">
    <source>
        <dbReference type="ARBA" id="ARBA00022840"/>
    </source>
</evidence>
<dbReference type="OMA" id="QPASYCG"/>
<dbReference type="InterPro" id="IPR000120">
    <property type="entry name" value="Amidase"/>
</dbReference>
<keyword evidence="2 7" id="KW-0436">Ligase</keyword>
<dbReference type="PANTHER" id="PTHR11895">
    <property type="entry name" value="TRANSAMIDASE"/>
    <property type="match status" value="1"/>
</dbReference>
<evidence type="ECO:0000256" key="5">
    <source>
        <dbReference type="ARBA" id="ARBA00022917"/>
    </source>
</evidence>
<dbReference type="EC" id="6.3.5.7" evidence="7"/>
<dbReference type="InterPro" id="IPR020556">
    <property type="entry name" value="Amidase_CS"/>
</dbReference>
<dbReference type="GO" id="GO:0005739">
    <property type="term" value="C:mitochondrion"/>
    <property type="evidence" value="ECO:0007669"/>
    <property type="project" value="UniProtKB-SubCell"/>
</dbReference>
<dbReference type="InterPro" id="IPR023631">
    <property type="entry name" value="Amidase_dom"/>
</dbReference>
<accession>W6QDX3</accession>
<evidence type="ECO:0000259" key="9">
    <source>
        <dbReference type="Pfam" id="PF01425"/>
    </source>
</evidence>
<keyword evidence="5 7" id="KW-0648">Protein biosynthesis</keyword>
<name>W6QDX3_PENRF</name>
<evidence type="ECO:0000313" key="10">
    <source>
        <dbReference type="EMBL" id="CDM34923.1"/>
    </source>
</evidence>
<evidence type="ECO:0000256" key="3">
    <source>
        <dbReference type="ARBA" id="ARBA00022741"/>
    </source>
</evidence>
<dbReference type="OrthoDB" id="421993at2759"/>
<proteinExistence type="inferred from homology"/>
<dbReference type="GO" id="GO:0005524">
    <property type="term" value="F:ATP binding"/>
    <property type="evidence" value="ECO:0007669"/>
    <property type="project" value="UniProtKB-KW"/>
</dbReference>
<keyword evidence="11" id="KW-1185">Reference proteome</keyword>
<dbReference type="GO" id="GO:0016740">
    <property type="term" value="F:transferase activity"/>
    <property type="evidence" value="ECO:0007669"/>
    <property type="project" value="UniProtKB-KW"/>
</dbReference>
<comment type="subunit">
    <text evidence="7">Subunit of the heterotrimeric GatCAB amidotransferase (AdT) complex, composed of A, B and C subunits.</text>
</comment>
<dbReference type="GO" id="GO:0030956">
    <property type="term" value="C:glutamyl-tRNA(Gln) amidotransferase complex"/>
    <property type="evidence" value="ECO:0007669"/>
    <property type="project" value="UniProtKB-UniRule"/>
</dbReference>
<evidence type="ECO:0000256" key="2">
    <source>
        <dbReference type="ARBA" id="ARBA00022598"/>
    </source>
</evidence>
<evidence type="ECO:0000256" key="6">
    <source>
        <dbReference type="ARBA" id="ARBA00047407"/>
    </source>
</evidence>
<keyword evidence="3 7" id="KW-0547">Nucleotide-binding</keyword>
<feature type="compositionally biased region" description="Low complexity" evidence="8">
    <location>
        <begin position="132"/>
        <end position="143"/>
    </location>
</feature>
<dbReference type="Gene3D" id="3.90.1300.10">
    <property type="entry name" value="Amidase signature (AS) domain"/>
    <property type="match status" value="1"/>
</dbReference>